<gene>
    <name evidence="1" type="ORF">QQZ08_009888</name>
</gene>
<sequence length="178" mass="19879">MASLVGAYVPINASAVLDMPRAVEAGEDILVHLSFSNSAKATYEHQYMQIYAWAWPCKEMKGDWSSTQPNLYCLLDACVATNLTTISLNVPADALLDMRMRVSYTLFGSDKVGFSTWGGGKATLSDWELKDGWGAVNHWTTRLPCTSVVCARKCIEDHLDVDEYYWNQANGVKKRALW</sequence>
<dbReference type="Proteomes" id="UP001498421">
    <property type="component" value="Unassembled WGS sequence"/>
</dbReference>
<name>A0ABR1HK02_9HYPO</name>
<comment type="caution">
    <text evidence="1">The sequence shown here is derived from an EMBL/GenBank/DDBJ whole genome shotgun (WGS) entry which is preliminary data.</text>
</comment>
<organism evidence="1 2">
    <name type="scientific">Neonectria magnoliae</name>
    <dbReference type="NCBI Taxonomy" id="2732573"/>
    <lineage>
        <taxon>Eukaryota</taxon>
        <taxon>Fungi</taxon>
        <taxon>Dikarya</taxon>
        <taxon>Ascomycota</taxon>
        <taxon>Pezizomycotina</taxon>
        <taxon>Sordariomycetes</taxon>
        <taxon>Hypocreomycetidae</taxon>
        <taxon>Hypocreales</taxon>
        <taxon>Nectriaceae</taxon>
        <taxon>Neonectria</taxon>
    </lineage>
</organism>
<keyword evidence="2" id="KW-1185">Reference proteome</keyword>
<dbReference type="EMBL" id="JAZAVK010000119">
    <property type="protein sequence ID" value="KAK7421543.1"/>
    <property type="molecule type" value="Genomic_DNA"/>
</dbReference>
<reference evidence="1 2" key="1">
    <citation type="journal article" date="2025" name="Microbiol. Resour. Announc.">
        <title>Draft genome sequences for Neonectria magnoliae and Neonectria punicea, canker pathogens of Liriodendron tulipifera and Acer saccharum in West Virginia.</title>
        <authorList>
            <person name="Petronek H.M."/>
            <person name="Kasson M.T."/>
            <person name="Metheny A.M."/>
            <person name="Stauder C.M."/>
            <person name="Lovett B."/>
            <person name="Lynch S.C."/>
            <person name="Garnas J.R."/>
            <person name="Kasson L.R."/>
            <person name="Stajich J.E."/>
        </authorList>
    </citation>
    <scope>NUCLEOTIDE SEQUENCE [LARGE SCALE GENOMIC DNA]</scope>
    <source>
        <strain evidence="1 2">NRRL 64651</strain>
    </source>
</reference>
<proteinExistence type="predicted"/>
<accession>A0ABR1HK02</accession>
<evidence type="ECO:0000313" key="2">
    <source>
        <dbReference type="Proteomes" id="UP001498421"/>
    </source>
</evidence>
<protein>
    <submittedName>
        <fullName evidence="1">Uncharacterized protein</fullName>
    </submittedName>
</protein>
<evidence type="ECO:0000313" key="1">
    <source>
        <dbReference type="EMBL" id="KAK7421543.1"/>
    </source>
</evidence>